<dbReference type="Pfam" id="PF07676">
    <property type="entry name" value="PD40"/>
    <property type="match status" value="1"/>
</dbReference>
<dbReference type="AlphaFoldDB" id="Q12MF7"/>
<sequence length="296" mass="34136">MNRIYISIILLFFAITMSSNSYSKDRFPTLETRYFGQKPPGLTAEVFAPGLISTEEGYESGVSFSADMRELYFVKRGGEFKERTPVVIRYENQRWGKASVTDIEHPYFSKDGNTLYRRNSYRERTDSGWSEKKSLGPFFKDHPIMGISVSSNGTYYFDLMDREGDGHISYSRLIEGKYEKPQKMKKEINSGKWIAHPFIAPDESYLMWDAERKSGYGDADLYIIFRQTDGSWGAAINMGDKINTASQEGGVRLTPDGKYLTFWRGNQKIREDGTRYWVGSPYWVDAQVIENLRSKQ</sequence>
<proteinExistence type="predicted"/>
<dbReference type="InterPro" id="IPR011659">
    <property type="entry name" value="WD40"/>
</dbReference>
<reference evidence="1 2" key="1">
    <citation type="submission" date="2006-03" db="EMBL/GenBank/DDBJ databases">
        <title>Complete sequence of Shewanella denitrificans OS217.</title>
        <authorList>
            <consortium name="US DOE Joint Genome Institute"/>
            <person name="Copeland A."/>
            <person name="Lucas S."/>
            <person name="Lapidus A."/>
            <person name="Barry K."/>
            <person name="Detter J.C."/>
            <person name="Glavina del Rio T."/>
            <person name="Hammon N."/>
            <person name="Israni S."/>
            <person name="Dalin E."/>
            <person name="Tice H."/>
            <person name="Pitluck S."/>
            <person name="Brettin T."/>
            <person name="Bruce D."/>
            <person name="Han C."/>
            <person name="Tapia R."/>
            <person name="Gilna P."/>
            <person name="Kiss H."/>
            <person name="Schmutz J."/>
            <person name="Larimer F."/>
            <person name="Land M."/>
            <person name="Hauser L."/>
            <person name="Kyrpides N."/>
            <person name="Lykidis A."/>
            <person name="Richardson P."/>
        </authorList>
    </citation>
    <scope>NUCLEOTIDE SEQUENCE [LARGE SCALE GENOMIC DNA]</scope>
    <source>
        <strain evidence="2">OS217 / ATCC BAA-1090 / DSM 15013</strain>
    </source>
</reference>
<protein>
    <recommendedName>
        <fullName evidence="3">WD40-like Beta Propeller</fullName>
    </recommendedName>
</protein>
<dbReference type="OrthoDB" id="240809at2"/>
<keyword evidence="2" id="KW-1185">Reference proteome</keyword>
<dbReference type="Proteomes" id="UP000001982">
    <property type="component" value="Chromosome"/>
</dbReference>
<gene>
    <name evidence="1" type="ordered locus">Sden_2087</name>
</gene>
<name>Q12MF7_SHEDO</name>
<dbReference type="EMBL" id="CP000302">
    <property type="protein sequence ID" value="ABE55369.1"/>
    <property type="molecule type" value="Genomic_DNA"/>
</dbReference>
<dbReference type="RefSeq" id="WP_011496524.1">
    <property type="nucleotide sequence ID" value="NC_007954.1"/>
</dbReference>
<dbReference type="KEGG" id="sdn:Sden_2087"/>
<evidence type="ECO:0000313" key="2">
    <source>
        <dbReference type="Proteomes" id="UP000001982"/>
    </source>
</evidence>
<evidence type="ECO:0008006" key="3">
    <source>
        <dbReference type="Google" id="ProtNLM"/>
    </source>
</evidence>
<dbReference type="SUPFAM" id="SSF82171">
    <property type="entry name" value="DPP6 N-terminal domain-like"/>
    <property type="match status" value="1"/>
</dbReference>
<dbReference type="STRING" id="318161.Sden_2087"/>
<accession>Q12MF7</accession>
<evidence type="ECO:0000313" key="1">
    <source>
        <dbReference type="EMBL" id="ABE55369.1"/>
    </source>
</evidence>
<organism evidence="1 2">
    <name type="scientific">Shewanella denitrificans (strain OS217 / ATCC BAA-1090 / DSM 15013)</name>
    <dbReference type="NCBI Taxonomy" id="318161"/>
    <lineage>
        <taxon>Bacteria</taxon>
        <taxon>Pseudomonadati</taxon>
        <taxon>Pseudomonadota</taxon>
        <taxon>Gammaproteobacteria</taxon>
        <taxon>Alteromonadales</taxon>
        <taxon>Shewanellaceae</taxon>
        <taxon>Shewanella</taxon>
    </lineage>
</organism>
<dbReference type="HOGENOM" id="CLU_059007_0_0_6"/>
<dbReference type="eggNOG" id="COG0823">
    <property type="taxonomic scope" value="Bacteria"/>
</dbReference>